<organism evidence="2">
    <name type="scientific">Solanum chacoense</name>
    <name type="common">Chaco potato</name>
    <dbReference type="NCBI Taxonomy" id="4108"/>
    <lineage>
        <taxon>Eukaryota</taxon>
        <taxon>Viridiplantae</taxon>
        <taxon>Streptophyta</taxon>
        <taxon>Embryophyta</taxon>
        <taxon>Tracheophyta</taxon>
        <taxon>Spermatophyta</taxon>
        <taxon>Magnoliopsida</taxon>
        <taxon>eudicotyledons</taxon>
        <taxon>Gunneridae</taxon>
        <taxon>Pentapetalae</taxon>
        <taxon>asterids</taxon>
        <taxon>lamiids</taxon>
        <taxon>Solanales</taxon>
        <taxon>Solanaceae</taxon>
        <taxon>Solanoideae</taxon>
        <taxon>Solaneae</taxon>
        <taxon>Solanum</taxon>
    </lineage>
</organism>
<reference evidence="2" key="1">
    <citation type="submission" date="2015-12" db="EMBL/GenBank/DDBJ databases">
        <title>Gene expression during late stages of embryo sac development: a critical building block for successful pollen-pistil interactions.</title>
        <authorList>
            <person name="Liu Y."/>
            <person name="Joly V."/>
            <person name="Sabar M."/>
            <person name="Matton D.P."/>
        </authorList>
    </citation>
    <scope>NUCLEOTIDE SEQUENCE</scope>
</reference>
<evidence type="ECO:0000313" key="2">
    <source>
        <dbReference type="EMBL" id="JAP09119.1"/>
    </source>
</evidence>
<accession>A0A0V0GLK5</accession>
<sequence length="62" mass="6853">LLRQTPNQPLEPPLNNPLYFSVSPAKPVPIPPTTRLPRETPPVHTASDSGEELKAPMSRSKR</sequence>
<feature type="non-terminal residue" evidence="2">
    <location>
        <position position="1"/>
    </location>
</feature>
<name>A0A0V0GLK5_SOLCH</name>
<dbReference type="AlphaFoldDB" id="A0A0V0GLK5"/>
<evidence type="ECO:0000256" key="1">
    <source>
        <dbReference type="SAM" id="MobiDB-lite"/>
    </source>
</evidence>
<proteinExistence type="predicted"/>
<protein>
    <submittedName>
        <fullName evidence="2">Putative ovule protein</fullName>
    </submittedName>
</protein>
<feature type="region of interest" description="Disordered" evidence="1">
    <location>
        <begin position="1"/>
        <end position="62"/>
    </location>
</feature>
<dbReference type="EMBL" id="GEDG01035623">
    <property type="protein sequence ID" value="JAP09119.1"/>
    <property type="molecule type" value="Transcribed_RNA"/>
</dbReference>